<dbReference type="AlphaFoldDB" id="A0AAE0C955"/>
<sequence length="271" mass="29668">MLEYVKTTSVANIYRLHLDGNSYDVELPHTDACAEPLRQFVRLHVSHSTLISPEVDTAACCDYASCCAKLHAALIENCGPYGNIWAVCAPALDPSYVKMCGNLARTRGAVNAWSTSPGAVYNVLCNLCECMSFVSGASIPAQAVLLLKEVAPRMVDASWELCMDHADYSVAASLMGLTTCAAHMAACLGIDDDNAMQVKSWSDRWERSLIVLRRADPLHADLEESHRDLNSLRDGGKKMNEANVERANRCIDRFYRALAAPKHPTGLCDET</sequence>
<comment type="caution">
    <text evidence="1">The sequence shown here is derived from an EMBL/GenBank/DDBJ whole genome shotgun (WGS) entry which is preliminary data.</text>
</comment>
<protein>
    <submittedName>
        <fullName evidence="1">Uncharacterized protein</fullName>
    </submittedName>
</protein>
<accession>A0AAE0C955</accession>
<proteinExistence type="predicted"/>
<reference evidence="1 2" key="1">
    <citation type="journal article" date="2015" name="Genome Biol. Evol.">
        <title>Comparative Genomics of a Bacterivorous Green Alga Reveals Evolutionary Causalities and Consequences of Phago-Mixotrophic Mode of Nutrition.</title>
        <authorList>
            <person name="Burns J.A."/>
            <person name="Paasch A."/>
            <person name="Narechania A."/>
            <person name="Kim E."/>
        </authorList>
    </citation>
    <scope>NUCLEOTIDE SEQUENCE [LARGE SCALE GENOMIC DNA]</scope>
    <source>
        <strain evidence="1 2">PLY_AMNH</strain>
    </source>
</reference>
<dbReference type="EMBL" id="LGRX02027229">
    <property type="protein sequence ID" value="KAK3249660.1"/>
    <property type="molecule type" value="Genomic_DNA"/>
</dbReference>
<dbReference type="Proteomes" id="UP001190700">
    <property type="component" value="Unassembled WGS sequence"/>
</dbReference>
<evidence type="ECO:0000313" key="1">
    <source>
        <dbReference type="EMBL" id="KAK3249660.1"/>
    </source>
</evidence>
<keyword evidence="2" id="KW-1185">Reference proteome</keyword>
<name>A0AAE0C955_9CHLO</name>
<evidence type="ECO:0000313" key="2">
    <source>
        <dbReference type="Proteomes" id="UP001190700"/>
    </source>
</evidence>
<gene>
    <name evidence="1" type="ORF">CYMTET_40940</name>
</gene>
<organism evidence="1 2">
    <name type="scientific">Cymbomonas tetramitiformis</name>
    <dbReference type="NCBI Taxonomy" id="36881"/>
    <lineage>
        <taxon>Eukaryota</taxon>
        <taxon>Viridiplantae</taxon>
        <taxon>Chlorophyta</taxon>
        <taxon>Pyramimonadophyceae</taxon>
        <taxon>Pyramimonadales</taxon>
        <taxon>Pyramimonadaceae</taxon>
        <taxon>Cymbomonas</taxon>
    </lineage>
</organism>